<keyword evidence="5" id="KW-1185">Reference proteome</keyword>
<evidence type="ECO:0000256" key="1">
    <source>
        <dbReference type="ARBA" id="ARBA00022679"/>
    </source>
</evidence>
<dbReference type="PANTHER" id="PTHR23416">
    <property type="entry name" value="SIALIC ACID SYNTHASE-RELATED"/>
    <property type="match status" value="1"/>
</dbReference>
<dbReference type="GO" id="GO:0016746">
    <property type="term" value="F:acyltransferase activity"/>
    <property type="evidence" value="ECO:0007669"/>
    <property type="project" value="UniProtKB-KW"/>
</dbReference>
<evidence type="ECO:0000256" key="3">
    <source>
        <dbReference type="ARBA" id="ARBA00023315"/>
    </source>
</evidence>
<dbReference type="AlphaFoldDB" id="T0I2V1"/>
<keyword evidence="3" id="KW-0012">Acyltransferase</keyword>
<dbReference type="SUPFAM" id="SSF51161">
    <property type="entry name" value="Trimeric LpxA-like enzymes"/>
    <property type="match status" value="1"/>
</dbReference>
<evidence type="ECO:0008006" key="6">
    <source>
        <dbReference type="Google" id="ProtNLM"/>
    </source>
</evidence>
<accession>T0I2V1</accession>
<dbReference type="Pfam" id="PF00132">
    <property type="entry name" value="Hexapep"/>
    <property type="match status" value="1"/>
</dbReference>
<evidence type="ECO:0000313" key="5">
    <source>
        <dbReference type="Proteomes" id="UP000015527"/>
    </source>
</evidence>
<dbReference type="eggNOG" id="COG0110">
    <property type="taxonomic scope" value="Bacteria"/>
</dbReference>
<dbReference type="InterPro" id="IPR051159">
    <property type="entry name" value="Hexapeptide_acetyltransf"/>
</dbReference>
<comment type="caution">
    <text evidence="4">The sequence shown here is derived from an EMBL/GenBank/DDBJ whole genome shotgun (WGS) entry which is preliminary data.</text>
</comment>
<gene>
    <name evidence="4" type="ORF">L284_03865</name>
</gene>
<dbReference type="OrthoDB" id="9815592at2"/>
<sequence>MMREALFLWIANHLPKGRIGTRARHEALRWAGLRLSSKVIVMGPVTITPPGSGGRIAIGSRSFLNANVRFGGEGGITIGRFAQIAPGVAFETSSHELTFEHGRSRATVTAPVVLQDHVWIGAGAIILPGVTIGRGAVVAAGAIVTQDVPPKTLVGGVPARFLRDISERVP</sequence>
<keyword evidence="2" id="KW-0677">Repeat</keyword>
<proteinExistence type="predicted"/>
<dbReference type="InterPro" id="IPR001451">
    <property type="entry name" value="Hexapep"/>
</dbReference>
<dbReference type="CDD" id="cd04647">
    <property type="entry name" value="LbH_MAT_like"/>
    <property type="match status" value="1"/>
</dbReference>
<dbReference type="PROSITE" id="PS00101">
    <property type="entry name" value="HEXAPEP_TRANSFERASES"/>
    <property type="match status" value="1"/>
</dbReference>
<dbReference type="InterPro" id="IPR011004">
    <property type="entry name" value="Trimer_LpxA-like_sf"/>
</dbReference>
<dbReference type="PATRIC" id="fig|1096930.3.peg.759"/>
<evidence type="ECO:0000313" key="4">
    <source>
        <dbReference type="EMBL" id="EQB18708.1"/>
    </source>
</evidence>
<dbReference type="EMBL" id="ATHL01000034">
    <property type="protein sequence ID" value="EQB18708.1"/>
    <property type="molecule type" value="Genomic_DNA"/>
</dbReference>
<keyword evidence="1" id="KW-0808">Transferase</keyword>
<dbReference type="Gene3D" id="2.160.10.10">
    <property type="entry name" value="Hexapeptide repeat proteins"/>
    <property type="match status" value="1"/>
</dbReference>
<evidence type="ECO:0000256" key="2">
    <source>
        <dbReference type="ARBA" id="ARBA00022737"/>
    </source>
</evidence>
<reference evidence="4 5" key="1">
    <citation type="journal article" date="2013" name="Genome Announc.">
        <title>Genome Sequence of Novosphingobium lindaniclasticum LE124T, Isolated from a Hexachlorocyclohexane Dumpsite.</title>
        <authorList>
            <person name="Saxena A."/>
            <person name="Nayyar N."/>
            <person name="Sangwan N."/>
            <person name="Kumari R."/>
            <person name="Khurana J.P."/>
            <person name="Lal R."/>
        </authorList>
    </citation>
    <scope>NUCLEOTIDE SEQUENCE [LARGE SCALE GENOMIC DNA]</scope>
    <source>
        <strain evidence="4 5">LE124</strain>
    </source>
</reference>
<dbReference type="Proteomes" id="UP000015527">
    <property type="component" value="Unassembled WGS sequence"/>
</dbReference>
<name>T0I2V1_9SPHN</name>
<protein>
    <recommendedName>
        <fullName evidence="6">Transferase</fullName>
    </recommendedName>
</protein>
<organism evidence="4 5">
    <name type="scientific">Novosphingobium lindaniclasticum LE124</name>
    <dbReference type="NCBI Taxonomy" id="1096930"/>
    <lineage>
        <taxon>Bacteria</taxon>
        <taxon>Pseudomonadati</taxon>
        <taxon>Pseudomonadota</taxon>
        <taxon>Alphaproteobacteria</taxon>
        <taxon>Sphingomonadales</taxon>
        <taxon>Sphingomonadaceae</taxon>
        <taxon>Novosphingobium</taxon>
    </lineage>
</organism>
<dbReference type="InterPro" id="IPR018357">
    <property type="entry name" value="Hexapep_transf_CS"/>
</dbReference>